<feature type="compositionally biased region" description="Acidic residues" evidence="1">
    <location>
        <begin position="216"/>
        <end position="231"/>
    </location>
</feature>
<sequence>MKIRAGKIGTVLSNHKLNVRNHTETSINRREPAILKIVSTYNTLCDQLLVLIRQCKAPANAISPLPIPRDGIFQLDVDDEIWQDVGLEDETMDPPRWLADENVRQGICLLLDLDRCMEEEDRLRHERCVVQECMIMEWTALQRAREVPNVDVAWHLEKCAAQLSLTCIEWQTRVRPIPCAWEMPDSWGPSSTDIANAAHSLYHAKTVQPVNGDSWELSEDGSDDDELNDGGVDDELIAAVEEVAHANEYRIVDLDDEGELEYWDEVHVPSSPTLY</sequence>
<protein>
    <submittedName>
        <fullName evidence="2">Uncharacterized protein</fullName>
    </submittedName>
</protein>
<evidence type="ECO:0000256" key="1">
    <source>
        <dbReference type="SAM" id="MobiDB-lite"/>
    </source>
</evidence>
<reference evidence="2" key="1">
    <citation type="journal article" date="2020" name="New Phytol.">
        <title>Comparative genomics reveals dynamic genome evolution in host specialist ectomycorrhizal fungi.</title>
        <authorList>
            <person name="Lofgren L.A."/>
            <person name="Nguyen N.H."/>
            <person name="Vilgalys R."/>
            <person name="Ruytinx J."/>
            <person name="Liao H.L."/>
            <person name="Branco S."/>
            <person name="Kuo A."/>
            <person name="LaButti K."/>
            <person name="Lipzen A."/>
            <person name="Andreopoulos W."/>
            <person name="Pangilinan J."/>
            <person name="Riley R."/>
            <person name="Hundley H."/>
            <person name="Na H."/>
            <person name="Barry K."/>
            <person name="Grigoriev I.V."/>
            <person name="Stajich J.E."/>
            <person name="Kennedy P.G."/>
        </authorList>
    </citation>
    <scope>NUCLEOTIDE SEQUENCE</scope>
    <source>
        <strain evidence="2">DOB743</strain>
    </source>
</reference>
<proteinExistence type="predicted"/>
<dbReference type="OrthoDB" id="2976829at2759"/>
<name>A0A9P6ZUN5_9AGAM</name>
<dbReference type="Proteomes" id="UP000714275">
    <property type="component" value="Unassembled WGS sequence"/>
</dbReference>
<evidence type="ECO:0000313" key="3">
    <source>
        <dbReference type="Proteomes" id="UP000714275"/>
    </source>
</evidence>
<evidence type="ECO:0000313" key="2">
    <source>
        <dbReference type="EMBL" id="KAG1776141.1"/>
    </source>
</evidence>
<organism evidence="2 3">
    <name type="scientific">Suillus placidus</name>
    <dbReference type="NCBI Taxonomy" id="48579"/>
    <lineage>
        <taxon>Eukaryota</taxon>
        <taxon>Fungi</taxon>
        <taxon>Dikarya</taxon>
        <taxon>Basidiomycota</taxon>
        <taxon>Agaricomycotina</taxon>
        <taxon>Agaricomycetes</taxon>
        <taxon>Agaricomycetidae</taxon>
        <taxon>Boletales</taxon>
        <taxon>Suillineae</taxon>
        <taxon>Suillaceae</taxon>
        <taxon>Suillus</taxon>
    </lineage>
</organism>
<feature type="region of interest" description="Disordered" evidence="1">
    <location>
        <begin position="212"/>
        <end position="231"/>
    </location>
</feature>
<comment type="caution">
    <text evidence="2">The sequence shown here is derived from an EMBL/GenBank/DDBJ whole genome shotgun (WGS) entry which is preliminary data.</text>
</comment>
<dbReference type="EMBL" id="JABBWD010000028">
    <property type="protein sequence ID" value="KAG1776141.1"/>
    <property type="molecule type" value="Genomic_DNA"/>
</dbReference>
<accession>A0A9P6ZUN5</accession>
<dbReference type="AlphaFoldDB" id="A0A9P6ZUN5"/>
<keyword evidence="3" id="KW-1185">Reference proteome</keyword>
<gene>
    <name evidence="2" type="ORF">EV702DRAFT_1046311</name>
</gene>